<accession>A0ABP9NCS2</accession>
<dbReference type="PANTHER" id="PTHR33495">
    <property type="entry name" value="ANTI-SIGMA FACTOR ANTAGONIST TM_1081-RELATED-RELATED"/>
    <property type="match status" value="1"/>
</dbReference>
<protein>
    <recommendedName>
        <fullName evidence="2">Anti-sigma factor antagonist</fullName>
    </recommendedName>
</protein>
<dbReference type="InterPro" id="IPR002645">
    <property type="entry name" value="STAS_dom"/>
</dbReference>
<comment type="caution">
    <text evidence="4">The sequence shown here is derived from an EMBL/GenBank/DDBJ whole genome shotgun (WGS) entry which is preliminary data.</text>
</comment>
<name>A0ABP9NCS2_9PSEU</name>
<dbReference type="RefSeq" id="WP_345603437.1">
    <property type="nucleotide sequence ID" value="NZ_BAABJO010000003.1"/>
</dbReference>
<dbReference type="Gene3D" id="3.30.750.24">
    <property type="entry name" value="STAS domain"/>
    <property type="match status" value="1"/>
</dbReference>
<dbReference type="Pfam" id="PF01740">
    <property type="entry name" value="STAS"/>
    <property type="match status" value="1"/>
</dbReference>
<organism evidence="4 5">
    <name type="scientific">Pseudonocardia adelaidensis</name>
    <dbReference type="NCBI Taxonomy" id="648754"/>
    <lineage>
        <taxon>Bacteria</taxon>
        <taxon>Bacillati</taxon>
        <taxon>Actinomycetota</taxon>
        <taxon>Actinomycetes</taxon>
        <taxon>Pseudonocardiales</taxon>
        <taxon>Pseudonocardiaceae</taxon>
        <taxon>Pseudonocardia</taxon>
    </lineage>
</organism>
<sequence length="143" mass="15143">MNDLLTTRPPSATAPQPGPLEVLLHTPIPEVVLVRVSGELDAATAPVLAAQTARQLRRGPHIVIDLAGVPFLGVRGLDILRALQEQATATGAQVHLAAPHHAVRRPLRLSGLDQLLPTDSSAEMIIARLTVRCWTRSTPTGGA</sequence>
<evidence type="ECO:0000313" key="4">
    <source>
        <dbReference type="EMBL" id="GAA5113264.1"/>
    </source>
</evidence>
<evidence type="ECO:0000259" key="3">
    <source>
        <dbReference type="PROSITE" id="PS50801"/>
    </source>
</evidence>
<evidence type="ECO:0000256" key="2">
    <source>
        <dbReference type="RuleBase" id="RU003749"/>
    </source>
</evidence>
<dbReference type="InterPro" id="IPR036513">
    <property type="entry name" value="STAS_dom_sf"/>
</dbReference>
<reference evidence="5" key="1">
    <citation type="journal article" date="2019" name="Int. J. Syst. Evol. Microbiol.">
        <title>The Global Catalogue of Microorganisms (GCM) 10K type strain sequencing project: providing services to taxonomists for standard genome sequencing and annotation.</title>
        <authorList>
            <consortium name="The Broad Institute Genomics Platform"/>
            <consortium name="The Broad Institute Genome Sequencing Center for Infectious Disease"/>
            <person name="Wu L."/>
            <person name="Ma J."/>
        </authorList>
    </citation>
    <scope>NUCLEOTIDE SEQUENCE [LARGE SCALE GENOMIC DNA]</scope>
    <source>
        <strain evidence="5">JCM 18302</strain>
    </source>
</reference>
<dbReference type="EMBL" id="BAABJO010000003">
    <property type="protein sequence ID" value="GAA5113264.1"/>
    <property type="molecule type" value="Genomic_DNA"/>
</dbReference>
<comment type="similarity">
    <text evidence="1 2">Belongs to the anti-sigma-factor antagonist family.</text>
</comment>
<gene>
    <name evidence="4" type="ORF">GCM10023320_08650</name>
</gene>
<evidence type="ECO:0000256" key="1">
    <source>
        <dbReference type="ARBA" id="ARBA00009013"/>
    </source>
</evidence>
<dbReference type="InterPro" id="IPR003658">
    <property type="entry name" value="Anti-sigma_ant"/>
</dbReference>
<dbReference type="PROSITE" id="PS50801">
    <property type="entry name" value="STAS"/>
    <property type="match status" value="1"/>
</dbReference>
<keyword evidence="5" id="KW-1185">Reference proteome</keyword>
<evidence type="ECO:0000313" key="5">
    <source>
        <dbReference type="Proteomes" id="UP001500804"/>
    </source>
</evidence>
<dbReference type="PANTHER" id="PTHR33495:SF2">
    <property type="entry name" value="ANTI-SIGMA FACTOR ANTAGONIST TM_1081-RELATED"/>
    <property type="match status" value="1"/>
</dbReference>
<dbReference type="SUPFAM" id="SSF52091">
    <property type="entry name" value="SpoIIaa-like"/>
    <property type="match status" value="1"/>
</dbReference>
<dbReference type="Proteomes" id="UP001500804">
    <property type="component" value="Unassembled WGS sequence"/>
</dbReference>
<proteinExistence type="inferred from homology"/>
<feature type="domain" description="STAS" evidence="3">
    <location>
        <begin position="29"/>
        <end position="116"/>
    </location>
</feature>
<dbReference type="NCBIfam" id="TIGR00377">
    <property type="entry name" value="ant_ant_sig"/>
    <property type="match status" value="1"/>
</dbReference>
<dbReference type="CDD" id="cd07043">
    <property type="entry name" value="STAS_anti-anti-sigma_factors"/>
    <property type="match status" value="1"/>
</dbReference>